<keyword evidence="2" id="KW-1185">Reference proteome</keyword>
<sequence length="144" mass="15867">MLASLQSGLEVRCSTSQAPAFTVGSWPPLGVRTIGVQRRLDAESAFSSVRRLDSFSGQSLLTAALGRPTRSLRGPKCMEGYCFPFVFIPPVRGTLKLAVVKSPTNCSSPIGKVWRRLIDHGYSSTVSLRDMRFRHHMISQGQRT</sequence>
<evidence type="ECO:0000313" key="1">
    <source>
        <dbReference type="EMBL" id="VEL23084.1"/>
    </source>
</evidence>
<comment type="caution">
    <text evidence="1">The sequence shown here is derived from an EMBL/GenBank/DDBJ whole genome shotgun (WGS) entry which is preliminary data.</text>
</comment>
<dbReference type="AlphaFoldDB" id="A0A3S5BGA1"/>
<name>A0A3S5BGA1_9PLAT</name>
<evidence type="ECO:0000313" key="2">
    <source>
        <dbReference type="Proteomes" id="UP000784294"/>
    </source>
</evidence>
<dbReference type="Proteomes" id="UP000784294">
    <property type="component" value="Unassembled WGS sequence"/>
</dbReference>
<gene>
    <name evidence="1" type="ORF">PXEA_LOCUS16524</name>
</gene>
<accession>A0A3S5BGA1</accession>
<organism evidence="1 2">
    <name type="scientific">Protopolystoma xenopodis</name>
    <dbReference type="NCBI Taxonomy" id="117903"/>
    <lineage>
        <taxon>Eukaryota</taxon>
        <taxon>Metazoa</taxon>
        <taxon>Spiralia</taxon>
        <taxon>Lophotrochozoa</taxon>
        <taxon>Platyhelminthes</taxon>
        <taxon>Monogenea</taxon>
        <taxon>Polyopisthocotylea</taxon>
        <taxon>Polystomatidea</taxon>
        <taxon>Polystomatidae</taxon>
        <taxon>Protopolystoma</taxon>
    </lineage>
</organism>
<reference evidence="1" key="1">
    <citation type="submission" date="2018-11" db="EMBL/GenBank/DDBJ databases">
        <authorList>
            <consortium name="Pathogen Informatics"/>
        </authorList>
    </citation>
    <scope>NUCLEOTIDE SEQUENCE</scope>
</reference>
<protein>
    <submittedName>
        <fullName evidence="1">Uncharacterized protein</fullName>
    </submittedName>
</protein>
<dbReference type="EMBL" id="CAAALY010059937">
    <property type="protein sequence ID" value="VEL23084.1"/>
    <property type="molecule type" value="Genomic_DNA"/>
</dbReference>
<proteinExistence type="predicted"/>